<protein>
    <submittedName>
        <fullName evidence="2">Uncharacterized protein</fullName>
    </submittedName>
</protein>
<evidence type="ECO:0000313" key="3">
    <source>
        <dbReference type="Proteomes" id="UP000285343"/>
    </source>
</evidence>
<keyword evidence="1" id="KW-0175">Coiled coil</keyword>
<evidence type="ECO:0000313" key="2">
    <source>
        <dbReference type="EMBL" id="RGV41843.1"/>
    </source>
</evidence>
<organism evidence="2 3">
    <name type="scientific">Bacteroides uniformis</name>
    <dbReference type="NCBI Taxonomy" id="820"/>
    <lineage>
        <taxon>Bacteria</taxon>
        <taxon>Pseudomonadati</taxon>
        <taxon>Bacteroidota</taxon>
        <taxon>Bacteroidia</taxon>
        <taxon>Bacteroidales</taxon>
        <taxon>Bacteroidaceae</taxon>
        <taxon>Bacteroides</taxon>
    </lineage>
</organism>
<dbReference type="Proteomes" id="UP000285343">
    <property type="component" value="Unassembled WGS sequence"/>
</dbReference>
<proteinExistence type="predicted"/>
<comment type="caution">
    <text evidence="2">The sequence shown here is derived from an EMBL/GenBank/DDBJ whole genome shotgun (WGS) entry which is preliminary data.</text>
</comment>
<dbReference type="AlphaFoldDB" id="A0A412XFA3"/>
<dbReference type="RefSeq" id="WP_117866629.1">
    <property type="nucleotide sequence ID" value="NZ_QRZC01000012.1"/>
</dbReference>
<dbReference type="EMBL" id="QRZC01000012">
    <property type="protein sequence ID" value="RGV41843.1"/>
    <property type="molecule type" value="Genomic_DNA"/>
</dbReference>
<sequence>MKEMTERQKSMEKYGVYFSKNATANEYVAKCERQIAKCIKWQKNLEELKAEKEIEIESFNKRTKVLTEGLNALSEDEREHFFKTYKYSATTPKEQKE</sequence>
<gene>
    <name evidence="2" type="ORF">DWW14_10655</name>
</gene>
<name>A0A412XFA3_BACUN</name>
<feature type="coiled-coil region" evidence="1">
    <location>
        <begin position="31"/>
        <end position="62"/>
    </location>
</feature>
<reference evidence="2 3" key="1">
    <citation type="submission" date="2018-08" db="EMBL/GenBank/DDBJ databases">
        <title>A genome reference for cultivated species of the human gut microbiota.</title>
        <authorList>
            <person name="Zou Y."/>
            <person name="Xue W."/>
            <person name="Luo G."/>
        </authorList>
    </citation>
    <scope>NUCLEOTIDE SEQUENCE [LARGE SCALE GENOMIC DNA]</scope>
    <source>
        <strain evidence="2 3">AF14-42</strain>
    </source>
</reference>
<accession>A0A412XFA3</accession>
<evidence type="ECO:0000256" key="1">
    <source>
        <dbReference type="SAM" id="Coils"/>
    </source>
</evidence>